<proteinExistence type="predicted"/>
<evidence type="ECO:0000313" key="3">
    <source>
        <dbReference type="Proteomes" id="UP000001353"/>
    </source>
</evidence>
<evidence type="ECO:0000259" key="1">
    <source>
        <dbReference type="Pfam" id="PF12680"/>
    </source>
</evidence>
<feature type="domain" description="SnoaL-like" evidence="1">
    <location>
        <begin position="5"/>
        <end position="115"/>
    </location>
</feature>
<dbReference type="SUPFAM" id="SSF54427">
    <property type="entry name" value="NTF2-like"/>
    <property type="match status" value="1"/>
</dbReference>
<dbReference type="eggNOG" id="COG3631">
    <property type="taxonomic scope" value="Bacteria"/>
</dbReference>
<dbReference type="Proteomes" id="UP000001353">
    <property type="component" value="Chromosome"/>
</dbReference>
<dbReference type="AlphaFoldDB" id="F7ZGK5"/>
<dbReference type="NCBIfam" id="TIGR02096">
    <property type="entry name" value="ketosteroid isomerase-related protein"/>
    <property type="match status" value="1"/>
</dbReference>
<dbReference type="InterPro" id="IPR032710">
    <property type="entry name" value="NTF2-like_dom_sf"/>
</dbReference>
<keyword evidence="3" id="KW-1185">Reference proteome</keyword>
<dbReference type="Gene3D" id="3.10.450.50">
    <property type="match status" value="1"/>
</dbReference>
<protein>
    <submittedName>
        <fullName evidence="2">SnoaL-like polyketide cyclase</fullName>
    </submittedName>
</protein>
<reference evidence="2 3" key="1">
    <citation type="journal article" date="2011" name="BMC Genomics">
        <title>Comparative genome analysis and genome-guided physiological analysis of Roseobacter litoralis.</title>
        <authorList>
            <person name="Kalhoefer D."/>
            <person name="Thole S."/>
            <person name="Voget S."/>
            <person name="Lehmann R."/>
            <person name="Liesegang H."/>
            <person name="Wollher A."/>
            <person name="Daniel R."/>
            <person name="Simon M."/>
            <person name="Brinkhoff T."/>
        </authorList>
    </citation>
    <scope>NUCLEOTIDE SEQUENCE [LARGE SCALE GENOMIC DNA]</scope>
    <source>
        <strain evidence="3">ATCC 49566 / DSM 6996 / JCM 21268 / NBRC 15278 / OCh 149</strain>
    </source>
</reference>
<name>F7ZGK5_ROSLO</name>
<gene>
    <name evidence="2" type="ordered locus">RLO149_c002750</name>
</gene>
<dbReference type="RefSeq" id="WP_013960248.1">
    <property type="nucleotide sequence ID" value="NC_015730.1"/>
</dbReference>
<evidence type="ECO:0000313" key="2">
    <source>
        <dbReference type="EMBL" id="AEI92305.1"/>
    </source>
</evidence>
<dbReference type="EMBL" id="CP002623">
    <property type="protein sequence ID" value="AEI92305.1"/>
    <property type="molecule type" value="Genomic_DNA"/>
</dbReference>
<dbReference type="Pfam" id="PF12680">
    <property type="entry name" value="SnoaL_2"/>
    <property type="match status" value="1"/>
</dbReference>
<dbReference type="HOGENOM" id="CLU_153092_0_0_5"/>
<dbReference type="InterPro" id="IPR037401">
    <property type="entry name" value="SnoaL-like"/>
</dbReference>
<sequence>MPAVVKTYFDAFNAKDIPGMLACLTEDVAHHVNEGDVREGKEAFEQFCVHMSRCYDETLTDMVILEAKDQGRAAAEYVVNGTYLATDAGLPEAQGQRYRLSAGSFFDITDGKISRVTTRYNLSDWIAQVSGADDA</sequence>
<organism evidence="2 3">
    <name type="scientific">Roseobacter litoralis (strain ATCC 49566 / DSM 6996 / JCM 21268 / NBRC 15278 / OCh 149)</name>
    <dbReference type="NCBI Taxonomy" id="391595"/>
    <lineage>
        <taxon>Bacteria</taxon>
        <taxon>Pseudomonadati</taxon>
        <taxon>Pseudomonadota</taxon>
        <taxon>Alphaproteobacteria</taxon>
        <taxon>Rhodobacterales</taxon>
        <taxon>Roseobacteraceae</taxon>
        <taxon>Roseobacter</taxon>
    </lineage>
</organism>
<dbReference type="OrthoDB" id="582835at2"/>
<dbReference type="STRING" id="391595.RLO149_c002750"/>
<dbReference type="InterPro" id="IPR011721">
    <property type="entry name" value="CHP02096"/>
</dbReference>
<accession>F7ZGK5</accession>
<dbReference type="KEGG" id="rli:RLO149_c002750"/>